<organism evidence="6 7">
    <name type="scientific">Oesophagostomum dentatum</name>
    <name type="common">Nodular worm</name>
    <dbReference type="NCBI Taxonomy" id="61180"/>
    <lineage>
        <taxon>Eukaryota</taxon>
        <taxon>Metazoa</taxon>
        <taxon>Ecdysozoa</taxon>
        <taxon>Nematoda</taxon>
        <taxon>Chromadorea</taxon>
        <taxon>Rhabditida</taxon>
        <taxon>Rhabditina</taxon>
        <taxon>Rhabditomorpha</taxon>
        <taxon>Strongyloidea</taxon>
        <taxon>Strongylidae</taxon>
        <taxon>Oesophagostomum</taxon>
    </lineage>
</organism>
<keyword evidence="7" id="KW-1185">Reference proteome</keyword>
<feature type="binding site" evidence="5">
    <location>
        <position position="62"/>
    </location>
    <ligand>
        <name>Fe cation</name>
        <dbReference type="ChEBI" id="CHEBI:24875"/>
        <note>catalytic</note>
    </ligand>
</feature>
<keyword evidence="2 5" id="KW-0479">Metal-binding</keyword>
<sequence length="254" mass="29085">LASYFTQDEPLDNASVAFTTVGDGVYALTESPYMVRIDIDTLDYLEKVDIRKYLSLHIYSAHFHSDAEENVYNVGSMFGPSSRYVFAKTTNPLLGKNLDASEGHGMEKTELLGTVPAADPWAPAYYHSFGITENYFVLFESPERIHLRKLIFKNLLATSFNECMYYDPSLQVNVILFDRINRKQVDRKITSDAFFTFHHANSYEKDGFIVLDYCKYDNPGNFDDLILDHIRNGSLISKKEAIYSYRSRVEVAVL</sequence>
<protein>
    <submittedName>
        <fullName evidence="6">Uncharacterized protein</fullName>
    </submittedName>
</protein>
<dbReference type="OrthoDB" id="5857979at2759"/>
<proteinExistence type="inferred from homology"/>
<feature type="binding site" evidence="5">
    <location>
        <position position="198"/>
    </location>
    <ligand>
        <name>Fe cation</name>
        <dbReference type="ChEBI" id="CHEBI:24875"/>
        <note>catalytic</note>
    </ligand>
</feature>
<evidence type="ECO:0000313" key="6">
    <source>
        <dbReference type="EMBL" id="KHJ85996.1"/>
    </source>
</evidence>
<evidence type="ECO:0000256" key="4">
    <source>
        <dbReference type="ARBA" id="ARBA00023004"/>
    </source>
</evidence>
<dbReference type="GO" id="GO:0010436">
    <property type="term" value="F:carotenoid dioxygenase activity"/>
    <property type="evidence" value="ECO:0007669"/>
    <property type="project" value="TreeGrafter"/>
</dbReference>
<evidence type="ECO:0000256" key="2">
    <source>
        <dbReference type="ARBA" id="ARBA00022723"/>
    </source>
</evidence>
<dbReference type="GO" id="GO:0003834">
    <property type="term" value="F:beta-carotene 15,15'-dioxygenase activity"/>
    <property type="evidence" value="ECO:0007669"/>
    <property type="project" value="TreeGrafter"/>
</dbReference>
<evidence type="ECO:0000256" key="1">
    <source>
        <dbReference type="ARBA" id="ARBA00006787"/>
    </source>
</evidence>
<dbReference type="GO" id="GO:0046872">
    <property type="term" value="F:metal ion binding"/>
    <property type="evidence" value="ECO:0007669"/>
    <property type="project" value="UniProtKB-KW"/>
</dbReference>
<feature type="non-terminal residue" evidence="6">
    <location>
        <position position="1"/>
    </location>
</feature>
<dbReference type="PANTHER" id="PTHR10543:SF24">
    <property type="entry name" value="CAROTENOID ISOMEROOXYGENASE"/>
    <property type="match status" value="1"/>
</dbReference>
<dbReference type="InterPro" id="IPR004294">
    <property type="entry name" value="Carotenoid_Oase"/>
</dbReference>
<dbReference type="AlphaFoldDB" id="A0A0B1SQ26"/>
<keyword evidence="4 5" id="KW-0408">Iron</keyword>
<dbReference type="Pfam" id="PF03055">
    <property type="entry name" value="RPE65"/>
    <property type="match status" value="1"/>
</dbReference>
<feature type="binding site" evidence="5">
    <location>
        <position position="127"/>
    </location>
    <ligand>
        <name>Fe cation</name>
        <dbReference type="ChEBI" id="CHEBI:24875"/>
        <note>catalytic</note>
    </ligand>
</feature>
<name>A0A0B1SQ26_OESDE</name>
<dbReference type="Proteomes" id="UP000053660">
    <property type="component" value="Unassembled WGS sequence"/>
</dbReference>
<gene>
    <name evidence="6" type="ORF">OESDEN_14266</name>
</gene>
<dbReference type="GO" id="GO:0016121">
    <property type="term" value="P:carotene catabolic process"/>
    <property type="evidence" value="ECO:0007669"/>
    <property type="project" value="TreeGrafter"/>
</dbReference>
<keyword evidence="3" id="KW-0560">Oxidoreductase</keyword>
<dbReference type="EMBL" id="KN561901">
    <property type="protein sequence ID" value="KHJ85996.1"/>
    <property type="molecule type" value="Genomic_DNA"/>
</dbReference>
<dbReference type="PANTHER" id="PTHR10543">
    <property type="entry name" value="BETA-CAROTENE DIOXYGENASE"/>
    <property type="match status" value="1"/>
</dbReference>
<comment type="similarity">
    <text evidence="1">Belongs to the carotenoid oxygenase family.</text>
</comment>
<comment type="cofactor">
    <cofactor evidence="5">
        <name>Fe(2+)</name>
        <dbReference type="ChEBI" id="CHEBI:29033"/>
    </cofactor>
    <text evidence="5">Binds 1 Fe(2+) ion per subunit.</text>
</comment>
<evidence type="ECO:0000313" key="7">
    <source>
        <dbReference type="Proteomes" id="UP000053660"/>
    </source>
</evidence>
<evidence type="ECO:0000256" key="3">
    <source>
        <dbReference type="ARBA" id="ARBA00023002"/>
    </source>
</evidence>
<accession>A0A0B1SQ26</accession>
<dbReference type="GO" id="GO:0042574">
    <property type="term" value="P:retinal metabolic process"/>
    <property type="evidence" value="ECO:0007669"/>
    <property type="project" value="TreeGrafter"/>
</dbReference>
<evidence type="ECO:0000256" key="5">
    <source>
        <dbReference type="PIRSR" id="PIRSR604294-1"/>
    </source>
</evidence>
<reference evidence="6 7" key="1">
    <citation type="submission" date="2014-03" db="EMBL/GenBank/DDBJ databases">
        <title>Draft genome of the hookworm Oesophagostomum dentatum.</title>
        <authorList>
            <person name="Mitreva M."/>
        </authorList>
    </citation>
    <scope>NUCLEOTIDE SEQUENCE [LARGE SCALE GENOMIC DNA]</scope>
    <source>
        <strain evidence="6 7">OD-Hann</strain>
    </source>
</reference>